<dbReference type="InterPro" id="IPR001867">
    <property type="entry name" value="OmpR/PhoB-type_DNA-bd"/>
</dbReference>
<name>A0ABT2JP28_9ACTN</name>
<feature type="domain" description="OmpR/PhoB-type" evidence="7">
    <location>
        <begin position="1"/>
        <end position="89"/>
    </location>
</feature>
<dbReference type="CDD" id="cd15831">
    <property type="entry name" value="BTAD"/>
    <property type="match status" value="1"/>
</dbReference>
<dbReference type="Pfam" id="PF03704">
    <property type="entry name" value="BTAD"/>
    <property type="match status" value="1"/>
</dbReference>
<evidence type="ECO:0000256" key="6">
    <source>
        <dbReference type="PROSITE-ProRule" id="PRU01091"/>
    </source>
</evidence>
<dbReference type="Gene3D" id="1.10.10.10">
    <property type="entry name" value="Winged helix-like DNA-binding domain superfamily/Winged helix DNA-binding domain"/>
    <property type="match status" value="1"/>
</dbReference>
<protein>
    <submittedName>
        <fullName evidence="8">Winged helix-turn-helix domain-containing protein</fullName>
    </submittedName>
</protein>
<dbReference type="PROSITE" id="PS51755">
    <property type="entry name" value="OMPR_PHOB"/>
    <property type="match status" value="1"/>
</dbReference>
<dbReference type="RefSeq" id="WP_260216644.1">
    <property type="nucleotide sequence ID" value="NZ_JAJAGO010000003.1"/>
</dbReference>
<dbReference type="Pfam" id="PF00486">
    <property type="entry name" value="Trans_reg_C"/>
    <property type="match status" value="1"/>
</dbReference>
<feature type="DNA-binding region" description="OmpR/PhoB-type" evidence="6">
    <location>
        <begin position="1"/>
        <end position="89"/>
    </location>
</feature>
<dbReference type="InterPro" id="IPR051677">
    <property type="entry name" value="AfsR-DnrI-RedD_regulator"/>
</dbReference>
<evidence type="ECO:0000256" key="5">
    <source>
        <dbReference type="ARBA" id="ARBA00023163"/>
    </source>
</evidence>
<sequence length="956" mass="103223">MDIRTLGQLEVVGDDGELLLPGAPRLRAVVAALALNPRHSLSAEELAASLWHQPPDGARTTVRTYVMRLRRVLPPDRLRTEPGCYRLTLAAEESDAERVDALLDRARRLTSEDPHRAALLDEAAAMWRGEPLSDLGECPVREVEAPRLWELRLAVLHERFETHLALGRHRSVVAELTALVREHPLREQFTRQLMLALHRSGRTADALEVFRRTRDTLVAELGVEPQPELRELEAAILREDPQLLAVPTTRPALAAPAPARYSVAPVRKMDHPAAMPPPVGTFVGRREELARARAVLLRQAPAPTRLMIDGPGGVGKSALLVRLAHEVADHFPGGVLYVDLHGADPARAPAGTDEALSVLLRALEVTQDHPTGDLDEALARYHRQLRTRRVLMLLDNAVTGQQITPLLPVSPESAVLVTSRAPLLGIEGAQHLHVAPMPTADAVELVQLVTGHAESGGATDEWEALAALCGGLPLALQIISMRMAARPRWRLADWLRLLRDEHRRLDELAVAELDVRASLLVGIDQLSSGHEPVDRQAAELFSLLGVAAVGSFCAASMAALAGSTPALCGQALERLADSQIVSAPRPDLYQPHDLVRAVAAEQGALLPAARLHSGLAGLARWYLGALYRVNEPLAGLSILAGRYLRGGTRFPHSLSFATPGEALDWAEEALPDVVSLAGQLADPRYDDVPLDGTGAPLSDFALEALRALENCLKLRVRWRTQEALCALVLRVGERRGEPFARAVALGQLGKVRGQQGQGEESISMLREAWALFRQLGRKQDAMLTTMNLIAALGAAERYEEGVAHGTQALESLGSADFGSAAAALSNNIGLCHVRLGNQTEASRLLLFSYRQGTTPGLRMDAASSLAECHRDFGDPVQAAHWARIGIGHAREHPSPADRVAELHEVLGTALELLGDPQGAHAEWERARTILTSAHRHDAVIGRGSGDGAHGVPVSSS</sequence>
<evidence type="ECO:0000313" key="8">
    <source>
        <dbReference type="EMBL" id="MCT2589637.1"/>
    </source>
</evidence>
<dbReference type="InterPro" id="IPR005158">
    <property type="entry name" value="BTAD"/>
</dbReference>
<dbReference type="Proteomes" id="UP001156389">
    <property type="component" value="Unassembled WGS sequence"/>
</dbReference>
<gene>
    <name evidence="8" type="ORF">LHJ74_06810</name>
</gene>
<keyword evidence="9" id="KW-1185">Reference proteome</keyword>
<reference evidence="8 9" key="1">
    <citation type="submission" date="2021-10" db="EMBL/GenBank/DDBJ databases">
        <title>Streptomyces gossypii sp. nov., isolated from soil collected from cotton field.</title>
        <authorList>
            <person name="Ge X."/>
            <person name="Chen X."/>
            <person name="Liu W."/>
        </authorList>
    </citation>
    <scope>NUCLEOTIDE SEQUENCE [LARGE SCALE GENOMIC DNA]</scope>
    <source>
        <strain evidence="8 9">N2-109</strain>
    </source>
</reference>
<dbReference type="EMBL" id="JAJAGO010000003">
    <property type="protein sequence ID" value="MCT2589637.1"/>
    <property type="molecule type" value="Genomic_DNA"/>
</dbReference>
<keyword evidence="3" id="KW-0805">Transcription regulation</keyword>
<keyword evidence="2" id="KW-0902">Two-component regulatory system</keyword>
<dbReference type="InterPro" id="IPR036388">
    <property type="entry name" value="WH-like_DNA-bd_sf"/>
</dbReference>
<dbReference type="InterPro" id="IPR011990">
    <property type="entry name" value="TPR-like_helical_dom_sf"/>
</dbReference>
<comment type="similarity">
    <text evidence="1">Belongs to the AfsR/DnrI/RedD regulatory family.</text>
</comment>
<dbReference type="InterPro" id="IPR027417">
    <property type="entry name" value="P-loop_NTPase"/>
</dbReference>
<dbReference type="Gene3D" id="1.25.40.10">
    <property type="entry name" value="Tetratricopeptide repeat domain"/>
    <property type="match status" value="2"/>
</dbReference>
<evidence type="ECO:0000256" key="3">
    <source>
        <dbReference type="ARBA" id="ARBA00023015"/>
    </source>
</evidence>
<dbReference type="SUPFAM" id="SSF52540">
    <property type="entry name" value="P-loop containing nucleoside triphosphate hydrolases"/>
    <property type="match status" value="1"/>
</dbReference>
<comment type="caution">
    <text evidence="8">The sequence shown here is derived from an EMBL/GenBank/DDBJ whole genome shotgun (WGS) entry which is preliminary data.</text>
</comment>
<dbReference type="PRINTS" id="PR00364">
    <property type="entry name" value="DISEASERSIST"/>
</dbReference>
<dbReference type="InterPro" id="IPR016032">
    <property type="entry name" value="Sig_transdc_resp-reg_C-effctor"/>
</dbReference>
<dbReference type="SMART" id="SM00862">
    <property type="entry name" value="Trans_reg_C"/>
    <property type="match status" value="1"/>
</dbReference>
<keyword evidence="5" id="KW-0804">Transcription</keyword>
<keyword evidence="4 6" id="KW-0238">DNA-binding</keyword>
<organism evidence="8 9">
    <name type="scientific">Streptomyces gossypii</name>
    <dbReference type="NCBI Taxonomy" id="2883101"/>
    <lineage>
        <taxon>Bacteria</taxon>
        <taxon>Bacillati</taxon>
        <taxon>Actinomycetota</taxon>
        <taxon>Actinomycetes</taxon>
        <taxon>Kitasatosporales</taxon>
        <taxon>Streptomycetaceae</taxon>
        <taxon>Streptomyces</taxon>
    </lineage>
</organism>
<accession>A0ABT2JP28</accession>
<evidence type="ECO:0000256" key="4">
    <source>
        <dbReference type="ARBA" id="ARBA00023125"/>
    </source>
</evidence>
<evidence type="ECO:0000256" key="2">
    <source>
        <dbReference type="ARBA" id="ARBA00023012"/>
    </source>
</evidence>
<dbReference type="Gene3D" id="3.40.50.300">
    <property type="entry name" value="P-loop containing nucleotide triphosphate hydrolases"/>
    <property type="match status" value="1"/>
</dbReference>
<dbReference type="SMART" id="SM01043">
    <property type="entry name" value="BTAD"/>
    <property type="match status" value="1"/>
</dbReference>
<dbReference type="SUPFAM" id="SSF48452">
    <property type="entry name" value="TPR-like"/>
    <property type="match status" value="2"/>
</dbReference>
<proteinExistence type="inferred from homology"/>
<dbReference type="PANTHER" id="PTHR35807:SF1">
    <property type="entry name" value="TRANSCRIPTIONAL REGULATOR REDD"/>
    <property type="match status" value="1"/>
</dbReference>
<evidence type="ECO:0000259" key="7">
    <source>
        <dbReference type="PROSITE" id="PS51755"/>
    </source>
</evidence>
<dbReference type="SUPFAM" id="SSF46894">
    <property type="entry name" value="C-terminal effector domain of the bipartite response regulators"/>
    <property type="match status" value="1"/>
</dbReference>
<evidence type="ECO:0000313" key="9">
    <source>
        <dbReference type="Proteomes" id="UP001156389"/>
    </source>
</evidence>
<evidence type="ECO:0000256" key="1">
    <source>
        <dbReference type="ARBA" id="ARBA00005820"/>
    </source>
</evidence>
<dbReference type="PANTHER" id="PTHR35807">
    <property type="entry name" value="TRANSCRIPTIONAL REGULATOR REDD-RELATED"/>
    <property type="match status" value="1"/>
</dbReference>